<dbReference type="STRING" id="32024.GCA_000788295_01656"/>
<name>A0A381DKI2_9BACT</name>
<dbReference type="GeneID" id="93089969"/>
<evidence type="ECO:0000313" key="2">
    <source>
        <dbReference type="Proteomes" id="UP000254920"/>
    </source>
</evidence>
<keyword evidence="2" id="KW-1185">Reference proteome</keyword>
<reference evidence="1 2" key="1">
    <citation type="submission" date="2018-06" db="EMBL/GenBank/DDBJ databases">
        <authorList>
            <consortium name="Pathogen Informatics"/>
            <person name="Doyle S."/>
        </authorList>
    </citation>
    <scope>NUCLEOTIDE SEQUENCE [LARGE SCALE GENOMIC DNA]</scope>
    <source>
        <strain evidence="1 2">NCTC12475</strain>
    </source>
</reference>
<dbReference type="EMBL" id="UFVD01000001">
    <property type="protein sequence ID" value="SUX11100.1"/>
    <property type="molecule type" value="Genomic_DNA"/>
</dbReference>
<dbReference type="AlphaFoldDB" id="A0A381DKI2"/>
<evidence type="ECO:0000313" key="1">
    <source>
        <dbReference type="EMBL" id="SUX11100.1"/>
    </source>
</evidence>
<sequence>MMVVKNSLVNPNQASKLGEIVKQNDDFTKMLDDMNKKNDEIKKINDKFTKELKEQDKIFKQFDLAFIRNQIIFGNLDEAERSKLFKKSLKIAKELSEL</sequence>
<dbReference type="Proteomes" id="UP000254920">
    <property type="component" value="Unassembled WGS sequence"/>
</dbReference>
<proteinExistence type="predicted"/>
<dbReference type="RefSeq" id="WP_089181873.1">
    <property type="nucleotide sequence ID" value="NZ_CP043427.1"/>
</dbReference>
<protein>
    <submittedName>
        <fullName evidence="1">Uncharacterized protein</fullName>
    </submittedName>
</protein>
<accession>A0A381DKI2</accession>
<gene>
    <name evidence="1" type="ORF">NCTC12475_01315</name>
</gene>
<organism evidence="1 2">
    <name type="scientific">Campylobacter sputorum subsp. sputorum</name>
    <dbReference type="NCBI Taxonomy" id="32024"/>
    <lineage>
        <taxon>Bacteria</taxon>
        <taxon>Pseudomonadati</taxon>
        <taxon>Campylobacterota</taxon>
        <taxon>Epsilonproteobacteria</taxon>
        <taxon>Campylobacterales</taxon>
        <taxon>Campylobacteraceae</taxon>
        <taxon>Campylobacter</taxon>
    </lineage>
</organism>